<dbReference type="EMBL" id="BNAL01000001">
    <property type="protein sequence ID" value="GHF92356.1"/>
    <property type="molecule type" value="Genomic_DNA"/>
</dbReference>
<feature type="transmembrane region" description="Helical" evidence="1">
    <location>
        <begin position="107"/>
        <end position="127"/>
    </location>
</feature>
<sequence>MHSAYPLTSPRRLKAWAALGLVAAALLWLLAWIELPGLGQSLSDADTHPYRMADRVELGVWPWRTFVGGDLHTGPSFTYLLLWGWAGLNALLLWPLRRQFAAARGMFTLYGLTATFLIVAGVLWLPYAASEINALFATGTEAGRSLSAFGPYLGAVQCADIVAGSGCQGRESLRLLNPAWLGLIGVTLTPLLGLLAREPRPLSAGKVGSSQPVPAGCRFLDSRR</sequence>
<evidence type="ECO:0000313" key="3">
    <source>
        <dbReference type="Proteomes" id="UP000632154"/>
    </source>
</evidence>
<keyword evidence="1" id="KW-0812">Transmembrane</keyword>
<organism evidence="2 3">
    <name type="scientific">Deinococcus piscis</name>
    <dbReference type="NCBI Taxonomy" id="394230"/>
    <lineage>
        <taxon>Bacteria</taxon>
        <taxon>Thermotogati</taxon>
        <taxon>Deinococcota</taxon>
        <taxon>Deinococci</taxon>
        <taxon>Deinococcales</taxon>
        <taxon>Deinococcaceae</taxon>
        <taxon>Deinococcus</taxon>
    </lineage>
</organism>
<gene>
    <name evidence="2" type="ORF">GCM10017783_00100</name>
</gene>
<name>A0ABQ3JWJ1_9DEIO</name>
<proteinExistence type="predicted"/>
<dbReference type="RefSeq" id="WP_189641623.1">
    <property type="nucleotide sequence ID" value="NZ_BNAL01000001.1"/>
</dbReference>
<feature type="transmembrane region" description="Helical" evidence="1">
    <location>
        <begin position="179"/>
        <end position="196"/>
    </location>
</feature>
<reference evidence="3" key="1">
    <citation type="journal article" date="2019" name="Int. J. Syst. Evol. Microbiol.">
        <title>The Global Catalogue of Microorganisms (GCM) 10K type strain sequencing project: providing services to taxonomists for standard genome sequencing and annotation.</title>
        <authorList>
            <consortium name="The Broad Institute Genomics Platform"/>
            <consortium name="The Broad Institute Genome Sequencing Center for Infectious Disease"/>
            <person name="Wu L."/>
            <person name="Ma J."/>
        </authorList>
    </citation>
    <scope>NUCLEOTIDE SEQUENCE [LARGE SCALE GENOMIC DNA]</scope>
    <source>
        <strain evidence="3">CGMCC 1.18439</strain>
    </source>
</reference>
<keyword evidence="3" id="KW-1185">Reference proteome</keyword>
<keyword evidence="1" id="KW-0472">Membrane</keyword>
<evidence type="ECO:0000256" key="1">
    <source>
        <dbReference type="SAM" id="Phobius"/>
    </source>
</evidence>
<comment type="caution">
    <text evidence="2">The sequence shown here is derived from an EMBL/GenBank/DDBJ whole genome shotgun (WGS) entry which is preliminary data.</text>
</comment>
<feature type="transmembrane region" description="Helical" evidence="1">
    <location>
        <begin position="77"/>
        <end position="95"/>
    </location>
</feature>
<accession>A0ABQ3JWJ1</accession>
<protein>
    <submittedName>
        <fullName evidence="2">Uncharacterized protein</fullName>
    </submittedName>
</protein>
<keyword evidence="1" id="KW-1133">Transmembrane helix</keyword>
<dbReference type="Proteomes" id="UP000632154">
    <property type="component" value="Unassembled WGS sequence"/>
</dbReference>
<evidence type="ECO:0000313" key="2">
    <source>
        <dbReference type="EMBL" id="GHF92356.1"/>
    </source>
</evidence>